<name>A0A2M7XCL2_9BACT</name>
<comment type="caution">
    <text evidence="1">The sequence shown here is derived from an EMBL/GenBank/DDBJ whole genome shotgun (WGS) entry which is preliminary data.</text>
</comment>
<dbReference type="AlphaFoldDB" id="A0A2M7XCL2"/>
<accession>A0A2M7XCL2</accession>
<reference evidence="2" key="1">
    <citation type="submission" date="2017-09" db="EMBL/GenBank/DDBJ databases">
        <title>Depth-based differentiation of microbial function through sediment-hosted aquifers and enrichment of novel symbionts in the deep terrestrial subsurface.</title>
        <authorList>
            <person name="Probst A.J."/>
            <person name="Ladd B."/>
            <person name="Jarett J.K."/>
            <person name="Geller-Mcgrath D.E."/>
            <person name="Sieber C.M.K."/>
            <person name="Emerson J.B."/>
            <person name="Anantharaman K."/>
            <person name="Thomas B.C."/>
            <person name="Malmstrom R."/>
            <person name="Stieglmeier M."/>
            <person name="Klingl A."/>
            <person name="Woyke T."/>
            <person name="Ryan C.M."/>
            <person name="Banfield J.F."/>
        </authorList>
    </citation>
    <scope>NUCLEOTIDE SEQUENCE [LARGE SCALE GENOMIC DNA]</scope>
</reference>
<gene>
    <name evidence="1" type="ORF">CO174_02995</name>
</gene>
<proteinExistence type="predicted"/>
<evidence type="ECO:0000313" key="2">
    <source>
        <dbReference type="Proteomes" id="UP000229385"/>
    </source>
</evidence>
<evidence type="ECO:0000313" key="1">
    <source>
        <dbReference type="EMBL" id="PJA45446.1"/>
    </source>
</evidence>
<sequence length="139" mass="14591">MAAVVVIVVVTSLFFIFTPAPEEVFLRSSDGLVTFEGVARPAAGIQLLTHEAVAVEDGIELPLYEIVTPEGVVVVGGELAIVVDVGAVDLTELVLYRYNVTSLSWEVLPTVYDLATTSVSAQVDVAGSLLVGFGILLGE</sequence>
<protein>
    <submittedName>
        <fullName evidence="1">Uncharacterized protein</fullName>
    </submittedName>
</protein>
<dbReference type="EMBL" id="PFWU01000036">
    <property type="protein sequence ID" value="PJA45446.1"/>
    <property type="molecule type" value="Genomic_DNA"/>
</dbReference>
<dbReference type="Proteomes" id="UP000229385">
    <property type="component" value="Unassembled WGS sequence"/>
</dbReference>
<organism evidence="1 2">
    <name type="scientific">Candidatus Uhrbacteria bacterium CG_4_9_14_3_um_filter_50_9</name>
    <dbReference type="NCBI Taxonomy" id="1975035"/>
    <lineage>
        <taxon>Bacteria</taxon>
        <taxon>Candidatus Uhriibacteriota</taxon>
    </lineage>
</organism>